<proteinExistence type="predicted"/>
<dbReference type="AlphaFoldDB" id="A0A2U2BDW9"/>
<dbReference type="Pfam" id="PF13443">
    <property type="entry name" value="HTH_26"/>
    <property type="match status" value="1"/>
</dbReference>
<evidence type="ECO:0000313" key="3">
    <source>
        <dbReference type="Proteomes" id="UP000244956"/>
    </source>
</evidence>
<feature type="domain" description="HTH cro/C1-type" evidence="1">
    <location>
        <begin position="11"/>
        <end position="43"/>
    </location>
</feature>
<dbReference type="InterPro" id="IPR001387">
    <property type="entry name" value="Cro/C1-type_HTH"/>
</dbReference>
<dbReference type="PANTHER" id="PTHR37301:SF1">
    <property type="entry name" value="DNA-BINDING PROTEIN"/>
    <property type="match status" value="1"/>
</dbReference>
<dbReference type="Proteomes" id="UP000244956">
    <property type="component" value="Unassembled WGS sequence"/>
</dbReference>
<evidence type="ECO:0000259" key="1">
    <source>
        <dbReference type="Pfam" id="PF13443"/>
    </source>
</evidence>
<keyword evidence="3" id="KW-1185">Reference proteome</keyword>
<accession>A0A2U2BDW9</accession>
<gene>
    <name evidence="2" type="ORF">DDZ16_01885</name>
</gene>
<reference evidence="2 3" key="1">
    <citation type="submission" date="2018-05" db="EMBL/GenBank/DDBJ databases">
        <title>Marinilabilia rubrum sp. nov., isolated from saltern sediment.</title>
        <authorList>
            <person name="Zhang R."/>
        </authorList>
    </citation>
    <scope>NUCLEOTIDE SEQUENCE [LARGE SCALE GENOMIC DNA]</scope>
    <source>
        <strain evidence="2 3">WTE16</strain>
    </source>
</reference>
<name>A0A2U2BDW9_9BACT</name>
<protein>
    <recommendedName>
        <fullName evidence="1">HTH cro/C1-type domain-containing protein</fullName>
    </recommendedName>
</protein>
<sequence length="56" mass="6557">MYVILVLIPFKLRIGKARVIRLSTFEAICKELNCQPGDILEWTRIRWIVFDPGVPK</sequence>
<evidence type="ECO:0000313" key="2">
    <source>
        <dbReference type="EMBL" id="PWE01259.1"/>
    </source>
</evidence>
<dbReference type="EMBL" id="QEWP01000001">
    <property type="protein sequence ID" value="PWE01259.1"/>
    <property type="molecule type" value="Genomic_DNA"/>
</dbReference>
<organism evidence="2 3">
    <name type="scientific">Marinilabilia rubra</name>
    <dbReference type="NCBI Taxonomy" id="2162893"/>
    <lineage>
        <taxon>Bacteria</taxon>
        <taxon>Pseudomonadati</taxon>
        <taxon>Bacteroidota</taxon>
        <taxon>Bacteroidia</taxon>
        <taxon>Marinilabiliales</taxon>
        <taxon>Marinilabiliaceae</taxon>
        <taxon>Marinilabilia</taxon>
    </lineage>
</organism>
<dbReference type="PANTHER" id="PTHR37301">
    <property type="entry name" value="DNA-BINDING PROTEIN-RELATED"/>
    <property type="match status" value="1"/>
</dbReference>
<dbReference type="OrthoDB" id="9805309at2"/>
<comment type="caution">
    <text evidence="2">The sequence shown here is derived from an EMBL/GenBank/DDBJ whole genome shotgun (WGS) entry which is preliminary data.</text>
</comment>